<keyword evidence="2" id="KW-0472">Membrane</keyword>
<keyword evidence="2" id="KW-1133">Transmembrane helix</keyword>
<dbReference type="Proteomes" id="UP000063063">
    <property type="component" value="Chromosome 32"/>
</dbReference>
<accession>A0A088SGV6</accession>
<evidence type="ECO:0000313" key="4">
    <source>
        <dbReference type="Proteomes" id="UP000063063"/>
    </source>
</evidence>
<gene>
    <name evidence="3" type="ORF">LPMP_321620</name>
</gene>
<evidence type="ECO:0000256" key="1">
    <source>
        <dbReference type="SAM" id="MobiDB-lite"/>
    </source>
</evidence>
<protein>
    <submittedName>
        <fullName evidence="3">Uncharacterized protein</fullName>
    </submittedName>
</protein>
<organism evidence="3 4">
    <name type="scientific">Leishmania panamensis</name>
    <dbReference type="NCBI Taxonomy" id="5679"/>
    <lineage>
        <taxon>Eukaryota</taxon>
        <taxon>Discoba</taxon>
        <taxon>Euglenozoa</taxon>
        <taxon>Kinetoplastea</taxon>
        <taxon>Metakinetoplastina</taxon>
        <taxon>Trypanosomatida</taxon>
        <taxon>Trypanosomatidae</taxon>
        <taxon>Leishmaniinae</taxon>
        <taxon>Leishmania</taxon>
        <taxon>Leishmania guyanensis species complex</taxon>
    </lineage>
</organism>
<feature type="transmembrane region" description="Helical" evidence="2">
    <location>
        <begin position="87"/>
        <end position="109"/>
    </location>
</feature>
<dbReference type="VEuPathDB" id="TriTrypDB:LPMP_321620"/>
<dbReference type="eggNOG" id="ENOG502SF9V">
    <property type="taxonomic scope" value="Eukaryota"/>
</dbReference>
<dbReference type="KEGG" id="lpan:LPMP_321620"/>
<feature type="compositionally biased region" description="Basic and acidic residues" evidence="1">
    <location>
        <begin position="1"/>
        <end position="15"/>
    </location>
</feature>
<dbReference type="AlphaFoldDB" id="A0A088SGV6"/>
<dbReference type="EMBL" id="CP009401">
    <property type="protein sequence ID" value="AIO01047.1"/>
    <property type="molecule type" value="Genomic_DNA"/>
</dbReference>
<keyword evidence="2" id="KW-0812">Transmembrane</keyword>
<dbReference type="OrthoDB" id="263978at2759"/>
<evidence type="ECO:0000256" key="2">
    <source>
        <dbReference type="SAM" id="Phobius"/>
    </source>
</evidence>
<feature type="region of interest" description="Disordered" evidence="1">
    <location>
        <begin position="1"/>
        <end position="30"/>
    </location>
</feature>
<keyword evidence="4" id="KW-1185">Reference proteome</keyword>
<name>A0A088SGV6_LEIPA</name>
<feature type="region of interest" description="Disordered" evidence="1">
    <location>
        <begin position="326"/>
        <end position="347"/>
    </location>
</feature>
<dbReference type="VEuPathDB" id="TriTrypDB:LPAL13_320021800"/>
<sequence length="589" mass="65266">MTLLEKDRSVRHEPQRTLPCTYGEEPDSGSLLQERRGIAPTSNRQLHEATQQYTKSHGVHVDNAARLAAEKEVPHTFRSRRPPMKEVHAKLFVLFIFGAFCTFVGFNVAHLPLPSARHDVAGSSLPTDKAALITLSNSHSEERFKFAKQIALTDVPYLMPWHEEEHLAMLFIWRLLYRSLKTDLDQFETHLRSISPVGTTVLGLGGSAKHELPKVIIEVVEAHAGYITTSLAHFLSTTYVFSVVTSAPTVQRYGRDGVRRGYTRGADSVYDSRKEDLAAERQAHALNVAAIVERVLANPAADRAVEGSYQPHSNALQPTLDGDIQRTSAKRTGNSGGSGEGSVAQGKTETATATWSSSHFCLCVPRHDLNFSYYINIAAQGLRVNYQVVLSPHITLRSARTVAEFDGALRALLTQANVASFIALPWLSKRNSAQTDRADNSESARQRSSLPEQELVDYESWYGDSRPTPLQVLQRTLRGPEVETQYTVLVVSLGSRWWSGAFRELFRVELKKKTQEQHLTNVTSRSTTFAPDSPRVTVKDVPAANDASDSVMFTPILLTPTTANMFDCTARQALLGCMERAVHGSCAHF</sequence>
<reference evidence="3 4" key="1">
    <citation type="journal article" date="2015" name="Sci. Rep.">
        <title>The genome of Leishmania panamensis: insights into genomics of the L. (Viannia) subgenus.</title>
        <authorList>
            <person name="Llanes A."/>
            <person name="Restrepo C.M."/>
            <person name="Vecchio G.D."/>
            <person name="Anguizola F.J."/>
            <person name="Lleonart R."/>
        </authorList>
    </citation>
    <scope>NUCLEOTIDE SEQUENCE [LARGE SCALE GENOMIC DNA]</scope>
    <source>
        <strain evidence="3 4">MHOM/PA/94/PSC-1</strain>
    </source>
</reference>
<evidence type="ECO:0000313" key="3">
    <source>
        <dbReference type="EMBL" id="AIO01047.1"/>
    </source>
</evidence>
<proteinExistence type="predicted"/>
<dbReference type="RefSeq" id="XP_010701847.1">
    <property type="nucleotide sequence ID" value="XM_010703545.1"/>
</dbReference>
<dbReference type="GeneID" id="22577903"/>